<name>A0A067KG67_JATCU</name>
<dbReference type="PANTHER" id="PTHR33108">
    <property type="entry name" value="OS01G0745000 PROTEIN"/>
    <property type="match status" value="1"/>
</dbReference>
<dbReference type="PANTHER" id="PTHR33108:SF56">
    <property type="entry name" value="DUF1677 FAMILY PROTEIN"/>
    <property type="match status" value="1"/>
</dbReference>
<organism evidence="1 2">
    <name type="scientific">Jatropha curcas</name>
    <name type="common">Barbados nut</name>
    <dbReference type="NCBI Taxonomy" id="180498"/>
    <lineage>
        <taxon>Eukaryota</taxon>
        <taxon>Viridiplantae</taxon>
        <taxon>Streptophyta</taxon>
        <taxon>Embryophyta</taxon>
        <taxon>Tracheophyta</taxon>
        <taxon>Spermatophyta</taxon>
        <taxon>Magnoliopsida</taxon>
        <taxon>eudicotyledons</taxon>
        <taxon>Gunneridae</taxon>
        <taxon>Pentapetalae</taxon>
        <taxon>rosids</taxon>
        <taxon>fabids</taxon>
        <taxon>Malpighiales</taxon>
        <taxon>Euphorbiaceae</taxon>
        <taxon>Crotonoideae</taxon>
        <taxon>Jatropheae</taxon>
        <taxon>Jatropha</taxon>
    </lineage>
</organism>
<dbReference type="EMBL" id="KK914539">
    <property type="protein sequence ID" value="KDP34013.1"/>
    <property type="molecule type" value="Genomic_DNA"/>
</dbReference>
<dbReference type="AlphaFoldDB" id="A0A067KG67"/>
<evidence type="ECO:0008006" key="3">
    <source>
        <dbReference type="Google" id="ProtNLM"/>
    </source>
</evidence>
<dbReference type="Proteomes" id="UP000027138">
    <property type="component" value="Unassembled WGS sequence"/>
</dbReference>
<dbReference type="InterPro" id="IPR012876">
    <property type="entry name" value="DUF1677_pln"/>
</dbReference>
<sequence>MEESSVAIKQNPATGADIEFARCECCGLIEECTVAYVVGVRKRYGGKWICGLCGEATQDEVNRSENNLGSEGALELHMKFCQQFKSSTPPTNPTGDLISALRKLLRRTLDTPKRKKASLVFPSD</sequence>
<gene>
    <name evidence="1" type="ORF">JCGZ_07584</name>
</gene>
<dbReference type="STRING" id="180498.A0A067KG67"/>
<keyword evidence="2" id="KW-1185">Reference proteome</keyword>
<dbReference type="Pfam" id="PF07911">
    <property type="entry name" value="DUF1677"/>
    <property type="match status" value="1"/>
</dbReference>
<dbReference type="OrthoDB" id="1911663at2759"/>
<protein>
    <recommendedName>
        <fullName evidence="3">DUF1677 family protein</fullName>
    </recommendedName>
</protein>
<proteinExistence type="predicted"/>
<accession>A0A067KG67</accession>
<reference evidence="1 2" key="1">
    <citation type="journal article" date="2014" name="PLoS ONE">
        <title>Global Analysis of Gene Expression Profiles in Physic Nut (Jatropha curcas L.) Seedlings Exposed to Salt Stress.</title>
        <authorList>
            <person name="Zhang L."/>
            <person name="Zhang C."/>
            <person name="Wu P."/>
            <person name="Chen Y."/>
            <person name="Li M."/>
            <person name="Jiang H."/>
            <person name="Wu G."/>
        </authorList>
    </citation>
    <scope>NUCLEOTIDE SEQUENCE [LARGE SCALE GENOMIC DNA]</scope>
    <source>
        <strain evidence="2">cv. GZQX0401</strain>
        <tissue evidence="1">Young leaves</tissue>
    </source>
</reference>
<evidence type="ECO:0000313" key="1">
    <source>
        <dbReference type="EMBL" id="KDP34013.1"/>
    </source>
</evidence>
<evidence type="ECO:0000313" key="2">
    <source>
        <dbReference type="Proteomes" id="UP000027138"/>
    </source>
</evidence>